<evidence type="ECO:0008006" key="5">
    <source>
        <dbReference type="Google" id="ProtNLM"/>
    </source>
</evidence>
<dbReference type="Pfam" id="PF08874">
    <property type="entry name" value="DUF1835"/>
    <property type="match status" value="1"/>
</dbReference>
<dbReference type="AlphaFoldDB" id="A0A7X0HNP6"/>
<sequence length="380" mass="45429">MQFENKGWRSIKTKVNHPYIYFYIEPNVVFVYKIEWSQYMTLQDLMEFEECESYELKEGETFNTFHHRERQALKGRGFFIKQDAMNKMVEIINQQIQRHRHLNDLTEHGDAVHIVSSEHAAGTVRYSLPWPKKVIGFPDFFSIGPLWKLEEKAGQAFRNEWIMENINLEQDDYEYENKFSNTLKEIEDIPKHVRIFIWYGNNVEEQTGMRFFLYLLREKTNEIVLINSTELFANYFGSAERFNSHTGHLEPETLKKLFEICKENDPVGDSKRMALQKEWEALSQSKEVLRIWKDDQIKAVPEIYYDEIILKTIENLHKEQESKDFIKTGAVIGEILEKMDEPVFAYYIEYRIRYLVYSGFLELKGIPRSMRHYSVKLCEK</sequence>
<name>A0A7X0HNP6_9BACI</name>
<evidence type="ECO:0000313" key="4">
    <source>
        <dbReference type="Proteomes" id="UP000531594"/>
    </source>
</evidence>
<protein>
    <recommendedName>
        <fullName evidence="5">DUF1835 domain-containing protein</fullName>
    </recommendedName>
</protein>
<dbReference type="Proteomes" id="UP000531594">
    <property type="component" value="Unassembled WGS sequence"/>
</dbReference>
<reference evidence="3 4" key="1">
    <citation type="submission" date="2020-08" db="EMBL/GenBank/DDBJ databases">
        <title>Genomic Encyclopedia of Type Strains, Phase IV (KMG-IV): sequencing the most valuable type-strain genomes for metagenomic binning, comparative biology and taxonomic classification.</title>
        <authorList>
            <person name="Goeker M."/>
        </authorList>
    </citation>
    <scope>NUCLEOTIDE SEQUENCE [LARGE SCALE GENOMIC DNA]</scope>
    <source>
        <strain evidence="3 4">DSM 5391</strain>
    </source>
</reference>
<comment type="caution">
    <text evidence="3">The sequence shown here is derived from an EMBL/GenBank/DDBJ whole genome shotgun (WGS) entry which is preliminary data.</text>
</comment>
<gene>
    <name evidence="3" type="ORF">HNR53_000636</name>
</gene>
<feature type="domain" description="DUF3658" evidence="2">
    <location>
        <begin position="262"/>
        <end position="373"/>
    </location>
</feature>
<evidence type="ECO:0000313" key="3">
    <source>
        <dbReference type="EMBL" id="MBB6444048.1"/>
    </source>
</evidence>
<dbReference type="InterPro" id="IPR022123">
    <property type="entry name" value="DUF3658"/>
</dbReference>
<dbReference type="RefSeq" id="WP_246439194.1">
    <property type="nucleotide sequence ID" value="NZ_JACHGK010000001.1"/>
</dbReference>
<accession>A0A7X0HNP6</accession>
<keyword evidence="4" id="KW-1185">Reference proteome</keyword>
<evidence type="ECO:0000259" key="1">
    <source>
        <dbReference type="Pfam" id="PF08874"/>
    </source>
</evidence>
<dbReference type="EMBL" id="JACHGK010000001">
    <property type="protein sequence ID" value="MBB6444048.1"/>
    <property type="molecule type" value="Genomic_DNA"/>
</dbReference>
<organism evidence="3 4">
    <name type="scientific">Bacillus benzoevorans</name>
    <dbReference type="NCBI Taxonomy" id="1456"/>
    <lineage>
        <taxon>Bacteria</taxon>
        <taxon>Bacillati</taxon>
        <taxon>Bacillota</taxon>
        <taxon>Bacilli</taxon>
        <taxon>Bacillales</taxon>
        <taxon>Bacillaceae</taxon>
        <taxon>Bacillus</taxon>
    </lineage>
</organism>
<dbReference type="Pfam" id="PF12395">
    <property type="entry name" value="DUF3658"/>
    <property type="match status" value="1"/>
</dbReference>
<feature type="domain" description="DUF1835" evidence="1">
    <location>
        <begin position="112"/>
        <end position="227"/>
    </location>
</feature>
<dbReference type="InterPro" id="IPR014973">
    <property type="entry name" value="DUF1835"/>
</dbReference>
<proteinExistence type="predicted"/>
<evidence type="ECO:0000259" key="2">
    <source>
        <dbReference type="Pfam" id="PF12395"/>
    </source>
</evidence>